<dbReference type="InterPro" id="IPR050072">
    <property type="entry name" value="Peptidase_M20A"/>
</dbReference>
<dbReference type="InterPro" id="IPR036264">
    <property type="entry name" value="Bact_exopeptidase_dim_dom"/>
</dbReference>
<comment type="caution">
    <text evidence="6">The sequence shown here is derived from an EMBL/GenBank/DDBJ whole genome shotgun (WGS) entry which is preliminary data.</text>
</comment>
<organism evidence="6 7">
    <name type="scientific">Paraconexibacter algicola</name>
    <dbReference type="NCBI Taxonomy" id="2133960"/>
    <lineage>
        <taxon>Bacteria</taxon>
        <taxon>Bacillati</taxon>
        <taxon>Actinomycetota</taxon>
        <taxon>Thermoleophilia</taxon>
        <taxon>Solirubrobacterales</taxon>
        <taxon>Paraconexibacteraceae</taxon>
        <taxon>Paraconexibacter</taxon>
    </lineage>
</organism>
<comment type="cofactor">
    <cofactor evidence="1">
        <name>Zn(2+)</name>
        <dbReference type="ChEBI" id="CHEBI:29105"/>
    </cofactor>
</comment>
<dbReference type="InterPro" id="IPR002933">
    <property type="entry name" value="Peptidase_M20"/>
</dbReference>
<dbReference type="EMBL" id="PYYB01000006">
    <property type="protein sequence ID" value="PTL54162.1"/>
    <property type="molecule type" value="Genomic_DNA"/>
</dbReference>
<evidence type="ECO:0000256" key="4">
    <source>
        <dbReference type="ARBA" id="ARBA00022833"/>
    </source>
</evidence>
<dbReference type="Proteomes" id="UP000240739">
    <property type="component" value="Unassembled WGS sequence"/>
</dbReference>
<gene>
    <name evidence="6" type="ORF">C7Y72_22380</name>
</gene>
<evidence type="ECO:0000313" key="7">
    <source>
        <dbReference type="Proteomes" id="UP000240739"/>
    </source>
</evidence>
<dbReference type="Pfam" id="PF07687">
    <property type="entry name" value="M20_dimer"/>
    <property type="match status" value="1"/>
</dbReference>
<proteinExistence type="predicted"/>
<evidence type="ECO:0000256" key="1">
    <source>
        <dbReference type="ARBA" id="ARBA00001947"/>
    </source>
</evidence>
<accession>A0A2T4UBB8</accession>
<name>A0A2T4UBB8_9ACTN</name>
<evidence type="ECO:0000256" key="3">
    <source>
        <dbReference type="ARBA" id="ARBA00022801"/>
    </source>
</evidence>
<dbReference type="GO" id="GO:0016787">
    <property type="term" value="F:hydrolase activity"/>
    <property type="evidence" value="ECO:0007669"/>
    <property type="project" value="UniProtKB-KW"/>
</dbReference>
<keyword evidence="7" id="KW-1185">Reference proteome</keyword>
<dbReference type="RefSeq" id="WP_107571437.1">
    <property type="nucleotide sequence ID" value="NZ_PYYB01000006.1"/>
</dbReference>
<keyword evidence="3" id="KW-0378">Hydrolase</keyword>
<dbReference type="InterPro" id="IPR011650">
    <property type="entry name" value="Peptidase_M20_dimer"/>
</dbReference>
<keyword evidence="2" id="KW-0479">Metal-binding</keyword>
<reference evidence="6 7" key="1">
    <citation type="submission" date="2018-03" db="EMBL/GenBank/DDBJ databases">
        <title>Aquarubrobacter algicola gen. nov., sp. nov., a novel actinobacterium isolated from shallow eutrophic lake during the end of cyanobacterial harmful algal blooms.</title>
        <authorList>
            <person name="Chun S.J."/>
        </authorList>
    </citation>
    <scope>NUCLEOTIDE SEQUENCE [LARGE SCALE GENOMIC DNA]</scope>
    <source>
        <strain evidence="6 7">Seoho-28</strain>
    </source>
</reference>
<dbReference type="SUPFAM" id="SSF55031">
    <property type="entry name" value="Bacterial exopeptidase dimerisation domain"/>
    <property type="match status" value="1"/>
</dbReference>
<dbReference type="GO" id="GO:0046872">
    <property type="term" value="F:metal ion binding"/>
    <property type="evidence" value="ECO:0007669"/>
    <property type="project" value="UniProtKB-KW"/>
</dbReference>
<keyword evidence="4" id="KW-0862">Zinc</keyword>
<dbReference type="Gene3D" id="3.30.70.360">
    <property type="match status" value="1"/>
</dbReference>
<sequence>MSAPEAAALAALDPDELVADLAALVRIPSVTGDERAALEHLAERARALGLETALDTHDLAAVRADPEQPGEDGERDELLGLRAGLPGGLADRGRPRLALCAHVDVVPAGTASWRHGAWSATVDDGRLHGRGSADMKAGVVAALHALAAVHRAGVRPPCDPVLLAVSSEEDGGLGAFAALRADARYDGCVIPEPTAFAVVCAQAGAITFRGEVRGVGAHAAFRREGVSAIDRYVRVHAALAALEVRLNAAVDDPLMAALALPYPVLVGRLAAGEWASTVPDRLTFEGRAPVRVGESVEQARATVEAAVVAALDGDGLPPVTLTWPGARFASARTSPEHPLARTVLEATAQERGSAAPGGVPWGADMRLFAARGIPTVMVGPRPHAIHGVDEHVVVAEALATARILVRTLCRFPGGG</sequence>
<dbReference type="PANTHER" id="PTHR43808:SF25">
    <property type="entry name" value="PEPTIDASE M20 DIMERISATION DOMAIN-CONTAINING PROTEIN"/>
    <property type="match status" value="1"/>
</dbReference>
<dbReference type="OrthoDB" id="7055905at2"/>
<dbReference type="AlphaFoldDB" id="A0A2T4UBB8"/>
<dbReference type="SUPFAM" id="SSF53187">
    <property type="entry name" value="Zn-dependent exopeptidases"/>
    <property type="match status" value="1"/>
</dbReference>
<evidence type="ECO:0000256" key="2">
    <source>
        <dbReference type="ARBA" id="ARBA00022723"/>
    </source>
</evidence>
<evidence type="ECO:0000259" key="5">
    <source>
        <dbReference type="Pfam" id="PF07687"/>
    </source>
</evidence>
<evidence type="ECO:0000313" key="6">
    <source>
        <dbReference type="EMBL" id="PTL54162.1"/>
    </source>
</evidence>
<dbReference type="InterPro" id="IPR001261">
    <property type="entry name" value="ArgE/DapE_CS"/>
</dbReference>
<dbReference type="Pfam" id="PF01546">
    <property type="entry name" value="Peptidase_M20"/>
    <property type="match status" value="1"/>
</dbReference>
<feature type="domain" description="Peptidase M20 dimerisation" evidence="5">
    <location>
        <begin position="201"/>
        <end position="309"/>
    </location>
</feature>
<dbReference type="PANTHER" id="PTHR43808">
    <property type="entry name" value="ACETYLORNITHINE DEACETYLASE"/>
    <property type="match status" value="1"/>
</dbReference>
<dbReference type="PROSITE" id="PS00758">
    <property type="entry name" value="ARGE_DAPE_CPG2_1"/>
    <property type="match status" value="1"/>
</dbReference>
<dbReference type="Gene3D" id="3.40.630.10">
    <property type="entry name" value="Zn peptidases"/>
    <property type="match status" value="1"/>
</dbReference>
<protein>
    <submittedName>
        <fullName evidence="6">Peptidase M20</fullName>
    </submittedName>
</protein>